<gene>
    <name evidence="1" type="ORF">HPB47_015652</name>
</gene>
<protein>
    <submittedName>
        <fullName evidence="1">Uncharacterized protein</fullName>
    </submittedName>
</protein>
<proteinExistence type="predicted"/>
<name>A0AC60QUW4_IXOPE</name>
<evidence type="ECO:0000313" key="1">
    <source>
        <dbReference type="EMBL" id="KAG0442630.1"/>
    </source>
</evidence>
<keyword evidence="2" id="KW-1185">Reference proteome</keyword>
<dbReference type="Proteomes" id="UP000805193">
    <property type="component" value="Unassembled WGS sequence"/>
</dbReference>
<reference evidence="1 2" key="1">
    <citation type="journal article" date="2020" name="Cell">
        <title>Large-Scale Comparative Analyses of Tick Genomes Elucidate Their Genetic Diversity and Vector Capacities.</title>
        <authorList>
            <consortium name="Tick Genome and Microbiome Consortium (TIGMIC)"/>
            <person name="Jia N."/>
            <person name="Wang J."/>
            <person name="Shi W."/>
            <person name="Du L."/>
            <person name="Sun Y."/>
            <person name="Zhan W."/>
            <person name="Jiang J.F."/>
            <person name="Wang Q."/>
            <person name="Zhang B."/>
            <person name="Ji P."/>
            <person name="Bell-Sakyi L."/>
            <person name="Cui X.M."/>
            <person name="Yuan T.T."/>
            <person name="Jiang B.G."/>
            <person name="Yang W.F."/>
            <person name="Lam T.T."/>
            <person name="Chang Q.C."/>
            <person name="Ding S.J."/>
            <person name="Wang X.J."/>
            <person name="Zhu J.G."/>
            <person name="Ruan X.D."/>
            <person name="Zhao L."/>
            <person name="Wei J.T."/>
            <person name="Ye R.Z."/>
            <person name="Que T.C."/>
            <person name="Du C.H."/>
            <person name="Zhou Y.H."/>
            <person name="Cheng J.X."/>
            <person name="Dai P.F."/>
            <person name="Guo W.B."/>
            <person name="Han X.H."/>
            <person name="Huang E.J."/>
            <person name="Li L.F."/>
            <person name="Wei W."/>
            <person name="Gao Y.C."/>
            <person name="Liu J.Z."/>
            <person name="Shao H.Z."/>
            <person name="Wang X."/>
            <person name="Wang C.C."/>
            <person name="Yang T.C."/>
            <person name="Huo Q.B."/>
            <person name="Li W."/>
            <person name="Chen H.Y."/>
            <person name="Chen S.E."/>
            <person name="Zhou L.G."/>
            <person name="Ni X.B."/>
            <person name="Tian J.H."/>
            <person name="Sheng Y."/>
            <person name="Liu T."/>
            <person name="Pan Y.S."/>
            <person name="Xia L.Y."/>
            <person name="Li J."/>
            <person name="Zhao F."/>
            <person name="Cao W.C."/>
        </authorList>
    </citation>
    <scope>NUCLEOTIDE SEQUENCE [LARGE SCALE GENOMIC DNA]</scope>
    <source>
        <strain evidence="1">Iper-2018</strain>
    </source>
</reference>
<feature type="non-terminal residue" evidence="1">
    <location>
        <position position="1"/>
    </location>
</feature>
<evidence type="ECO:0000313" key="2">
    <source>
        <dbReference type="Proteomes" id="UP000805193"/>
    </source>
</evidence>
<accession>A0AC60QUW4</accession>
<organism evidence="1 2">
    <name type="scientific">Ixodes persulcatus</name>
    <name type="common">Taiga tick</name>
    <dbReference type="NCBI Taxonomy" id="34615"/>
    <lineage>
        <taxon>Eukaryota</taxon>
        <taxon>Metazoa</taxon>
        <taxon>Ecdysozoa</taxon>
        <taxon>Arthropoda</taxon>
        <taxon>Chelicerata</taxon>
        <taxon>Arachnida</taxon>
        <taxon>Acari</taxon>
        <taxon>Parasitiformes</taxon>
        <taxon>Ixodida</taxon>
        <taxon>Ixodoidea</taxon>
        <taxon>Ixodidae</taxon>
        <taxon>Ixodinae</taxon>
        <taxon>Ixodes</taxon>
    </lineage>
</organism>
<dbReference type="EMBL" id="JABSTQ010004310">
    <property type="protein sequence ID" value="KAG0442630.1"/>
    <property type="molecule type" value="Genomic_DNA"/>
</dbReference>
<comment type="caution">
    <text evidence="1">The sequence shown here is derived from an EMBL/GenBank/DDBJ whole genome shotgun (WGS) entry which is preliminary data.</text>
</comment>
<sequence length="207" mass="22484">LRRLGCKGATMRRHKGCPYGPTNDYLLSSPIGQLLVKSCPHGLHGLNQVEGINDSTFAPDESAEVKLLSQEFEDNGYTYRPVLSCLSWLDGYFRDVGRIPQVPLPPICEATCFPKGSFQGLVWRTLVEAAGPGTTLSYGQLAALCGNPGASRAVGSALRRNPLQLVVPCHRVVRGDGSPGHYSGGSRDRVKHWLLSHEGCPCPMTRR</sequence>